<dbReference type="EMBL" id="LCIA01000003">
    <property type="protein sequence ID" value="KKT45588.1"/>
    <property type="molecule type" value="Genomic_DNA"/>
</dbReference>
<evidence type="ECO:0000256" key="2">
    <source>
        <dbReference type="SAM" id="Phobius"/>
    </source>
</evidence>
<dbReference type="Gene3D" id="3.30.70.2390">
    <property type="match status" value="1"/>
</dbReference>
<dbReference type="InterPro" id="IPR027381">
    <property type="entry name" value="LytR/CpsA/Psr_C"/>
</dbReference>
<gene>
    <name evidence="4" type="ORF">UW36_C0003G0020</name>
</gene>
<keyword evidence="2" id="KW-0812">Transmembrane</keyword>
<accession>A0A0G1HGG6</accession>
<protein>
    <recommendedName>
        <fullName evidence="3">LytR/CpsA/Psr regulator C-terminal domain-containing protein</fullName>
    </recommendedName>
</protein>
<proteinExistence type="predicted"/>
<dbReference type="Proteomes" id="UP000034128">
    <property type="component" value="Unassembled WGS sequence"/>
</dbReference>
<comment type="caution">
    <text evidence="4">The sequence shown here is derived from an EMBL/GenBank/DDBJ whole genome shotgun (WGS) entry which is preliminary data.</text>
</comment>
<evidence type="ECO:0000256" key="1">
    <source>
        <dbReference type="SAM" id="MobiDB-lite"/>
    </source>
</evidence>
<dbReference type="STRING" id="1619110.UW36_C0003G0020"/>
<organism evidence="4 5">
    <name type="scientific">candidate division WWE3 bacterium GW2011_GWA2_44_16</name>
    <dbReference type="NCBI Taxonomy" id="1619110"/>
    <lineage>
        <taxon>Bacteria</taxon>
        <taxon>Katanobacteria</taxon>
    </lineage>
</organism>
<feature type="compositionally biased region" description="Polar residues" evidence="1">
    <location>
        <begin position="327"/>
        <end position="344"/>
    </location>
</feature>
<feature type="domain" description="LytR/CpsA/Psr regulator C-terminal" evidence="3">
    <location>
        <begin position="354"/>
        <end position="442"/>
    </location>
</feature>
<keyword evidence="2" id="KW-1133">Transmembrane helix</keyword>
<dbReference type="AlphaFoldDB" id="A0A0G1HGG6"/>
<reference evidence="4 5" key="1">
    <citation type="journal article" date="2015" name="Nature">
        <title>rRNA introns, odd ribosomes, and small enigmatic genomes across a large radiation of phyla.</title>
        <authorList>
            <person name="Brown C.T."/>
            <person name="Hug L.A."/>
            <person name="Thomas B.C."/>
            <person name="Sharon I."/>
            <person name="Castelle C.J."/>
            <person name="Singh A."/>
            <person name="Wilkins M.J."/>
            <person name="Williams K.H."/>
            <person name="Banfield J.F."/>
        </authorList>
    </citation>
    <scope>NUCLEOTIDE SEQUENCE [LARGE SCALE GENOMIC DNA]</scope>
</reference>
<name>A0A0G1HGG6_UNCKA</name>
<dbReference type="Pfam" id="PF13399">
    <property type="entry name" value="LytR_C"/>
    <property type="match status" value="1"/>
</dbReference>
<feature type="region of interest" description="Disordered" evidence="1">
    <location>
        <begin position="327"/>
        <end position="350"/>
    </location>
</feature>
<evidence type="ECO:0000313" key="5">
    <source>
        <dbReference type="Proteomes" id="UP000034128"/>
    </source>
</evidence>
<feature type="transmembrane region" description="Helical" evidence="2">
    <location>
        <begin position="284"/>
        <end position="305"/>
    </location>
</feature>
<evidence type="ECO:0000313" key="4">
    <source>
        <dbReference type="EMBL" id="KKT45588.1"/>
    </source>
</evidence>
<keyword evidence="2" id="KW-0472">Membrane</keyword>
<evidence type="ECO:0000259" key="3">
    <source>
        <dbReference type="Pfam" id="PF13399"/>
    </source>
</evidence>
<sequence length="443" mass="48953">MDCYVVHIDNSTLRVGLYAHGQNPKFLAEDLLPTVASHSRIVDPKEFGLQFSRLLAENFGHELPKLPALFVLEPELTDLFLLALDKNTEENSEEVVKQIKEKLIHEDIQNIFFSYYRIAPFVFQFVGIQKETIQGFLDAVSTLAIPLTGVFPLGLILPKTNTNVASMFIFPAETENTVVFSELTGTSFAEKLEGKIAIDELIKLFWQLSVYSTKNTGPTIYTFKNFVHKIPSYKPRAVEMTQTTEGYEKLQVTKDTIAKNPQLLTSQANLLNILSVPQSSNKKIPVPAVIAAGVVSILAMVLVVLQFTVGIGSLFTSQEREVLADQTAQNQDQTKTEVPQQQEEQPAKELKRSDIKLRVENGNGVPGSAGKLKAYLEGFGYTVASVGNAVKTDYPSTTILLPNSLADYKDLLVNDLKTNYTVEVTATDTKADGYDVLIIVGAK</sequence>